<keyword evidence="1" id="KW-0843">Virulence</keyword>
<dbReference type="Gene3D" id="2.40.10.10">
    <property type="entry name" value="Trypsin-like serine proteases"/>
    <property type="match status" value="1"/>
</dbReference>
<organism evidence="3">
    <name type="scientific">Thraustotheca clavata</name>
    <dbReference type="NCBI Taxonomy" id="74557"/>
    <lineage>
        <taxon>Eukaryota</taxon>
        <taxon>Sar</taxon>
        <taxon>Stramenopiles</taxon>
        <taxon>Oomycota</taxon>
        <taxon>Saprolegniomycetes</taxon>
        <taxon>Saprolegniales</taxon>
        <taxon>Achlyaceae</taxon>
        <taxon>Thraustotheca</taxon>
    </lineage>
</organism>
<evidence type="ECO:0000256" key="2">
    <source>
        <dbReference type="SAM" id="SignalP"/>
    </source>
</evidence>
<name>A0A0A7CMA2_9STRA</name>
<dbReference type="InterPro" id="IPR009003">
    <property type="entry name" value="Peptidase_S1_PA"/>
</dbReference>
<sequence>MTLFLLLLGLVVGVLGDVASNATKPLFVNVTADLYCFPPTLIPRLEYSKILNDTTAQFLSLYFTYFNLPQDDYLTIRAINSSAQQTYIYTIDNVPIPPFFATPIFGQGLLLEVYSLGTIDCSSSMGFTVKNYRYSGTSNSVEADCTPTSNDLPPTCNKVPQLPYFRGSQAIARLLINAPKGAQWCTGWLFGCQNHVLTNYHSKLMPAPLLLIFVHIVLYAQPRLATLPLPWAIDHSREYSCGIFSKFGLCTCTAECFCVQKQLFENGHSTYVGGMPIYIPQHPLGQGMVVGIKTPASGDGQSLTSTYSNCVGYQIATLPGSSGSPIISTANAVVGMHSCGGNCKSGLNAGIPAPLIIKDLVRQNKLPLCAIAPALSFFNPPLPVFTALGTLFQRALGITMDVYKLNIDASNQVLELEVTSYQQSLVSNTFNDVLGLCDGSYFNTKLYILYQNDNAGVSVLTSNDNRYEATDSGYELKSYDTVLNFVVNAGTYFVVVGSAEMIDLDAVNAATATITSAAPAYTGGALFQCGQPGASYGNYQLSVRITGGNDTITSWTCQMPVLVRVKNATDSSYNFLSSCSYHKEPNLNIESEFQGSIRKLQNTTATSVLHIALTILAGSMVSIDVVSYQEFDNGTTISSAFTENGNCDATYFDAVLYLFQDTTSNNRKILDVKYLLAIVDDIPLHLINEDIAFGNSVRDPFLKLYLPPGKYVAVLGRYPLGVHDAVYLTAPTPLNDELLGPWKDGKVSNNGNVKVLFSTSVPDALVPPQDPIDASQDNCTLWLLLSCF</sequence>
<keyword evidence="2" id="KW-0732">Signal</keyword>
<proteinExistence type="predicted"/>
<dbReference type="SUPFAM" id="SSF50494">
    <property type="entry name" value="Trypsin-like serine proteases"/>
    <property type="match status" value="1"/>
</dbReference>
<accession>A0A0A7CMA2</accession>
<evidence type="ECO:0000313" key="3">
    <source>
        <dbReference type="EMBL" id="AIG55544.1"/>
    </source>
</evidence>
<dbReference type="PANTHER" id="PTHR36234:SF5">
    <property type="entry name" value="LYSYL ENDOPEPTIDASE"/>
    <property type="match status" value="1"/>
</dbReference>
<dbReference type="EMBL" id="KM038083">
    <property type="protein sequence ID" value="AIG55544.1"/>
    <property type="molecule type" value="Genomic_DNA"/>
</dbReference>
<reference evidence="3" key="1">
    <citation type="journal article" date="2014" name="Genome Biol. Evol.">
        <title>The secreted proteins of Achlya hypogyna and Thraustotheca clavata identify the ancestral oomycete secretome and reveal gene acquisitions by horizontal gene transfer.</title>
        <authorList>
            <person name="Misner I."/>
            <person name="Blouin N."/>
            <person name="Leonard G."/>
            <person name="Richards T.A."/>
            <person name="Lane C.E."/>
        </authorList>
    </citation>
    <scope>NUCLEOTIDE SEQUENCE</scope>
    <source>
        <strain evidence="3">ATCC 34112</strain>
    </source>
</reference>
<protein>
    <submittedName>
        <fullName evidence="3">Secreted protein</fullName>
    </submittedName>
</protein>
<feature type="signal peptide" evidence="2">
    <location>
        <begin position="1"/>
        <end position="16"/>
    </location>
</feature>
<feature type="chain" id="PRO_5002027298" evidence="2">
    <location>
        <begin position="17"/>
        <end position="788"/>
    </location>
</feature>
<dbReference type="PANTHER" id="PTHR36234">
    <property type="entry name" value="LYSYL ENDOPEPTIDASE"/>
    <property type="match status" value="1"/>
</dbReference>
<evidence type="ECO:0000256" key="1">
    <source>
        <dbReference type="ARBA" id="ARBA00023026"/>
    </source>
</evidence>
<dbReference type="InterPro" id="IPR043504">
    <property type="entry name" value="Peptidase_S1_PA_chymotrypsin"/>
</dbReference>
<dbReference type="AlphaFoldDB" id="A0A0A7CMA2"/>